<dbReference type="EMBL" id="JAZGQO010000015">
    <property type="protein sequence ID" value="KAK6168653.1"/>
    <property type="molecule type" value="Genomic_DNA"/>
</dbReference>
<keyword evidence="3" id="KW-1185">Reference proteome</keyword>
<dbReference type="PANTHER" id="PTHR47331">
    <property type="entry name" value="PHD-TYPE DOMAIN-CONTAINING PROTEIN"/>
    <property type="match status" value="1"/>
</dbReference>
<feature type="region of interest" description="Disordered" evidence="1">
    <location>
        <begin position="67"/>
        <end position="97"/>
    </location>
</feature>
<protein>
    <submittedName>
        <fullName evidence="2">Uncharacterized protein</fullName>
    </submittedName>
</protein>
<name>A0AAN8G695_PATCE</name>
<dbReference type="Proteomes" id="UP001347796">
    <property type="component" value="Unassembled WGS sequence"/>
</dbReference>
<reference evidence="2 3" key="1">
    <citation type="submission" date="2024-01" db="EMBL/GenBank/DDBJ databases">
        <title>The genome of the rayed Mediterranean limpet Patella caerulea (Linnaeus, 1758).</title>
        <authorList>
            <person name="Anh-Thu Weber A."/>
            <person name="Halstead-Nussloch G."/>
        </authorList>
    </citation>
    <scope>NUCLEOTIDE SEQUENCE [LARGE SCALE GENOMIC DNA]</scope>
    <source>
        <strain evidence="2">AATW-2023a</strain>
        <tissue evidence="2">Whole specimen</tissue>
    </source>
</reference>
<dbReference type="PANTHER" id="PTHR47331:SF1">
    <property type="entry name" value="GAG-LIKE PROTEIN"/>
    <property type="match status" value="1"/>
</dbReference>
<comment type="caution">
    <text evidence="2">The sequence shown here is derived from an EMBL/GenBank/DDBJ whole genome shotgun (WGS) entry which is preliminary data.</text>
</comment>
<gene>
    <name evidence="2" type="ORF">SNE40_019845</name>
</gene>
<dbReference type="InterPro" id="IPR043502">
    <property type="entry name" value="DNA/RNA_pol_sf"/>
</dbReference>
<proteinExistence type="predicted"/>
<dbReference type="SUPFAM" id="SSF56672">
    <property type="entry name" value="DNA/RNA polymerases"/>
    <property type="match status" value="1"/>
</dbReference>
<dbReference type="AlphaFoldDB" id="A0AAN8G695"/>
<sequence>MSSGNVSSLMSYKLGNNNICLRCLNKGHYAKVCGRADLLCQVKGCGKNHHTILHGVNPFDAFHTPNTELKKPVLDGKSTDRRETKSNPPPNLASTTTAATGAGETRISLGVIPIQLQIEDSTFIKTYALLDTGSEVSLLSQKVADRLGYSGVKNAFTITRMTGSAQIDSEMFNITIKSLDGRSVHSLNSVKSVHFMSVNKGCIPGSVDIQRWSHLRDIYYEHVKLREIGLLIGLNELPKLFVPLESRSGGDDEPIAVRYPLGWMILGRLGREKIDSDYSVNFIQVTDVSDQDRSMRYQLDRLWNHEFKDLEVDNKVCLSVDDKLALELVENSLKLEDGVFVVPMPWKHQPPELPNNKQLASKRLEGLKKRFIRDPELYLKYRETIQDYVQNGHAEIVPSEDLSAKKSQPLWYLPHHPVIHPLKETVRVVFDCAASFRGTSLNQQLHQGPDLTNPLVGVLMRFRGGSIGVVADIKAMFHQVRVAKQDCDALRFLWWKDDDFTDQVQEYRMVKHIFRAKSSPFIANHCLRTTAKMV</sequence>
<feature type="compositionally biased region" description="Basic and acidic residues" evidence="1">
    <location>
        <begin position="68"/>
        <end position="85"/>
    </location>
</feature>
<evidence type="ECO:0000256" key="1">
    <source>
        <dbReference type="SAM" id="MobiDB-lite"/>
    </source>
</evidence>
<accession>A0AAN8G695</accession>
<evidence type="ECO:0000313" key="2">
    <source>
        <dbReference type="EMBL" id="KAK6168653.1"/>
    </source>
</evidence>
<evidence type="ECO:0000313" key="3">
    <source>
        <dbReference type="Proteomes" id="UP001347796"/>
    </source>
</evidence>
<organism evidence="2 3">
    <name type="scientific">Patella caerulea</name>
    <name type="common">Rayed Mediterranean limpet</name>
    <dbReference type="NCBI Taxonomy" id="87958"/>
    <lineage>
        <taxon>Eukaryota</taxon>
        <taxon>Metazoa</taxon>
        <taxon>Spiralia</taxon>
        <taxon>Lophotrochozoa</taxon>
        <taxon>Mollusca</taxon>
        <taxon>Gastropoda</taxon>
        <taxon>Patellogastropoda</taxon>
        <taxon>Patelloidea</taxon>
        <taxon>Patellidae</taxon>
        <taxon>Patella</taxon>
    </lineage>
</organism>